<evidence type="ECO:0000256" key="1">
    <source>
        <dbReference type="HAMAP-Rule" id="MF_00634"/>
    </source>
</evidence>
<evidence type="ECO:0000313" key="3">
    <source>
        <dbReference type="Proteomes" id="UP000727907"/>
    </source>
</evidence>
<dbReference type="Proteomes" id="UP000727907">
    <property type="component" value="Unassembled WGS sequence"/>
</dbReference>
<dbReference type="PANTHER" id="PTHR13420:SF7">
    <property type="entry name" value="UPF0235 PROTEIN C15ORF40"/>
    <property type="match status" value="1"/>
</dbReference>
<keyword evidence="3" id="KW-1185">Reference proteome</keyword>
<dbReference type="Pfam" id="PF02594">
    <property type="entry name" value="DUF167"/>
    <property type="match status" value="1"/>
</dbReference>
<dbReference type="RefSeq" id="WP_216957779.1">
    <property type="nucleotide sequence ID" value="NZ_JAHOPB010000001.1"/>
</dbReference>
<dbReference type="PANTHER" id="PTHR13420">
    <property type="entry name" value="UPF0235 PROTEIN C15ORF40"/>
    <property type="match status" value="1"/>
</dbReference>
<protein>
    <recommendedName>
        <fullName evidence="1">UPF0235 protein KQ910_07175</fullName>
    </recommendedName>
</protein>
<dbReference type="EMBL" id="JAHOPB010000001">
    <property type="protein sequence ID" value="MBU8873539.1"/>
    <property type="molecule type" value="Genomic_DNA"/>
</dbReference>
<dbReference type="HAMAP" id="MF_00634">
    <property type="entry name" value="UPF0235"/>
    <property type="match status" value="1"/>
</dbReference>
<dbReference type="NCBIfam" id="TIGR00251">
    <property type="entry name" value="DUF167 family protein"/>
    <property type="match status" value="1"/>
</dbReference>
<comment type="similarity">
    <text evidence="1">Belongs to the UPF0235 family.</text>
</comment>
<comment type="caution">
    <text evidence="2">The sequence shown here is derived from an EMBL/GenBank/DDBJ whole genome shotgun (WGS) entry which is preliminary data.</text>
</comment>
<evidence type="ECO:0000313" key="2">
    <source>
        <dbReference type="EMBL" id="MBU8873539.1"/>
    </source>
</evidence>
<proteinExistence type="inferred from homology"/>
<dbReference type="SMART" id="SM01152">
    <property type="entry name" value="DUF167"/>
    <property type="match status" value="1"/>
</dbReference>
<organism evidence="2 3">
    <name type="scientific">Reyranella humidisoli</name>
    <dbReference type="NCBI Taxonomy" id="2849149"/>
    <lineage>
        <taxon>Bacteria</taxon>
        <taxon>Pseudomonadati</taxon>
        <taxon>Pseudomonadota</taxon>
        <taxon>Alphaproteobacteria</taxon>
        <taxon>Hyphomicrobiales</taxon>
        <taxon>Reyranellaceae</taxon>
        <taxon>Reyranella</taxon>
    </lineage>
</organism>
<sequence length="118" mass="12500">MSGRPWFADVPLSSLPTDPVFLRRLSGGVTIQLRVQPRARRSVLERTADGALKAAVTAAPEDGKANAAVVALLAAAWRVPKSTIEIVRGGTAREKTLSVAGEPDALVGRIAEWMDKNG</sequence>
<gene>
    <name evidence="2" type="ORF">KQ910_07175</name>
</gene>
<dbReference type="InterPro" id="IPR003746">
    <property type="entry name" value="DUF167"/>
</dbReference>
<reference evidence="2 3" key="1">
    <citation type="submission" date="2021-06" db="EMBL/GenBank/DDBJ databases">
        <authorList>
            <person name="Lee D.H."/>
        </authorList>
    </citation>
    <scope>NUCLEOTIDE SEQUENCE [LARGE SCALE GENOMIC DNA]</scope>
    <source>
        <strain evidence="2 3">MMS21-HV4-11</strain>
    </source>
</reference>
<name>A0ABS6IG08_9HYPH</name>
<accession>A0ABS6IG08</accession>